<dbReference type="Proteomes" id="UP000256645">
    <property type="component" value="Unassembled WGS sequence"/>
</dbReference>
<organism evidence="3 4">
    <name type="scientific">Coleophoma cylindrospora</name>
    <dbReference type="NCBI Taxonomy" id="1849047"/>
    <lineage>
        <taxon>Eukaryota</taxon>
        <taxon>Fungi</taxon>
        <taxon>Dikarya</taxon>
        <taxon>Ascomycota</taxon>
        <taxon>Pezizomycotina</taxon>
        <taxon>Leotiomycetes</taxon>
        <taxon>Helotiales</taxon>
        <taxon>Dermateaceae</taxon>
        <taxon>Coleophoma</taxon>
    </lineage>
</organism>
<evidence type="ECO:0000313" key="4">
    <source>
        <dbReference type="Proteomes" id="UP000256645"/>
    </source>
</evidence>
<dbReference type="EMBL" id="PDLM01000017">
    <property type="protein sequence ID" value="RDW58762.1"/>
    <property type="molecule type" value="Genomic_DNA"/>
</dbReference>
<evidence type="ECO:0000313" key="3">
    <source>
        <dbReference type="EMBL" id="RDW58762.1"/>
    </source>
</evidence>
<protein>
    <submittedName>
        <fullName evidence="3">Uncharacterized protein</fullName>
    </submittedName>
</protein>
<keyword evidence="4" id="KW-1185">Reference proteome</keyword>
<evidence type="ECO:0000256" key="2">
    <source>
        <dbReference type="SAM" id="Phobius"/>
    </source>
</evidence>
<feature type="region of interest" description="Disordered" evidence="1">
    <location>
        <begin position="237"/>
        <end position="258"/>
    </location>
</feature>
<comment type="caution">
    <text evidence="3">The sequence shown here is derived from an EMBL/GenBank/DDBJ whole genome shotgun (WGS) entry which is preliminary data.</text>
</comment>
<keyword evidence="2" id="KW-0472">Membrane</keyword>
<dbReference type="OrthoDB" id="4756039at2759"/>
<evidence type="ECO:0000256" key="1">
    <source>
        <dbReference type="SAM" id="MobiDB-lite"/>
    </source>
</evidence>
<dbReference type="AlphaFoldDB" id="A0A3D8QA87"/>
<feature type="transmembrane region" description="Helical" evidence="2">
    <location>
        <begin position="204"/>
        <end position="228"/>
    </location>
</feature>
<proteinExistence type="predicted"/>
<accession>A0A3D8QA87</accession>
<keyword evidence="2" id="KW-1133">Transmembrane helix</keyword>
<gene>
    <name evidence="3" type="ORF">BP6252_13238</name>
</gene>
<keyword evidence="2" id="KW-0812">Transmembrane</keyword>
<reference evidence="3 4" key="1">
    <citation type="journal article" date="2018" name="IMA Fungus">
        <title>IMA Genome-F 9: Draft genome sequence of Annulohypoxylon stygium, Aspergillus mulundensis, Berkeleyomyces basicola (syn. Thielaviopsis basicola), Ceratocystis smalleyi, two Cercospora beticola strains, Coleophoma cylindrospora, Fusarium fracticaudum, Phialophora cf. hyalina, and Morchella septimelata.</title>
        <authorList>
            <person name="Wingfield B.D."/>
            <person name="Bills G.F."/>
            <person name="Dong Y."/>
            <person name="Huang W."/>
            <person name="Nel W.J."/>
            <person name="Swalarsk-Parry B.S."/>
            <person name="Vaghefi N."/>
            <person name="Wilken P.M."/>
            <person name="An Z."/>
            <person name="de Beer Z.W."/>
            <person name="De Vos L."/>
            <person name="Chen L."/>
            <person name="Duong T.A."/>
            <person name="Gao Y."/>
            <person name="Hammerbacher A."/>
            <person name="Kikkert J.R."/>
            <person name="Li Y."/>
            <person name="Li H."/>
            <person name="Li K."/>
            <person name="Li Q."/>
            <person name="Liu X."/>
            <person name="Ma X."/>
            <person name="Naidoo K."/>
            <person name="Pethybridge S.J."/>
            <person name="Sun J."/>
            <person name="Steenkamp E.T."/>
            <person name="van der Nest M.A."/>
            <person name="van Wyk S."/>
            <person name="Wingfield M.J."/>
            <person name="Xiong C."/>
            <person name="Yue Q."/>
            <person name="Zhang X."/>
        </authorList>
    </citation>
    <scope>NUCLEOTIDE SEQUENCE [LARGE SCALE GENOMIC DNA]</scope>
    <source>
        <strain evidence="3 4">BP6252</strain>
    </source>
</reference>
<sequence length="258" mass="27026">MLPIHSSLKPRAGVQDDWIFPASPDFTFTLYAMEYYTISWDSSLVSWLSEFCPNCDPGSVEVYMMGDYVQPLYGKVNLTSDTSYGWQPTMLGLGLLQSNIVFCASLDDFHETGGQLSSPMFYFQSNGSDSSTLTVTVTTSMQPSSSSYTASSTSVTTTYGSKTTLATATTTSSTASSSSAGVVGTILPSSHPAAVSGLPSGAKLGIGAATGALGIVCLAFLAFCLFFGKQRASQVPYSHDTSAMRNNSPAGVSNGTAP</sequence>
<name>A0A3D8QA87_9HELO</name>
<dbReference type="STRING" id="1849047.A0A3D8QA87"/>